<dbReference type="Gene3D" id="3.40.50.300">
    <property type="entry name" value="P-loop containing nucleotide triphosphate hydrolases"/>
    <property type="match status" value="1"/>
</dbReference>
<sequence>MRNDLLSLTRIRRLLVIWVSMCMKWVFKLRTVSSNTGLHTCSYQPVFIIGAPRTGSTIIYQALTNAYRFAYIDNVACTWCHNLSLGLWLSNKKYGDKPHNNFKAEHGDTRKFGGHAPSECGQFWYRWLPKHRHFIDHNEVTSKMVKEIREEVFRASSYLKRPLLFKNLNAGQRLRLIHEVFPKAKFIFVRRDPRFVTRSILKARRKIGTQDGQWWSVMPPNVEELRMLPEGEMCAAQVYFLEQQIEKDLTLFPKENIQEVHYQNLDENLVNLLGEWCGVTARGKGEIPKFQHDDLRSLKPSELEELNSLVEKYPFKKELFLEGNIPKAL</sequence>
<dbReference type="SUPFAM" id="SSF52540">
    <property type="entry name" value="P-loop containing nucleoside triphosphate hydrolases"/>
    <property type="match status" value="1"/>
</dbReference>
<dbReference type="OrthoDB" id="9800698at2"/>
<proteinExistence type="predicted"/>
<dbReference type="InterPro" id="IPR027417">
    <property type="entry name" value="P-loop_NTPase"/>
</dbReference>
<dbReference type="EMBL" id="FNES01000003">
    <property type="protein sequence ID" value="SDJ09936.1"/>
    <property type="molecule type" value="Genomic_DNA"/>
</dbReference>
<dbReference type="Proteomes" id="UP000198525">
    <property type="component" value="Unassembled WGS sequence"/>
</dbReference>
<dbReference type="AlphaFoldDB" id="A0A1G8QYZ0"/>
<dbReference type="Pfam" id="PF13469">
    <property type="entry name" value="Sulfotransfer_3"/>
    <property type="match status" value="1"/>
</dbReference>
<dbReference type="STRING" id="376427.SAMN04487954_10336"/>
<evidence type="ECO:0000313" key="1">
    <source>
        <dbReference type="EMBL" id="SDJ09936.1"/>
    </source>
</evidence>
<gene>
    <name evidence="1" type="ORF">SAMN04487954_10336</name>
</gene>
<name>A0A1G8QYZ0_9GAMM</name>
<keyword evidence="2" id="KW-1185">Reference proteome</keyword>
<dbReference type="GO" id="GO:0016740">
    <property type="term" value="F:transferase activity"/>
    <property type="evidence" value="ECO:0007669"/>
    <property type="project" value="UniProtKB-KW"/>
</dbReference>
<organism evidence="1 2">
    <name type="scientific">Billgrantia gudaonensis</name>
    <dbReference type="NCBI Taxonomy" id="376427"/>
    <lineage>
        <taxon>Bacteria</taxon>
        <taxon>Pseudomonadati</taxon>
        <taxon>Pseudomonadota</taxon>
        <taxon>Gammaproteobacteria</taxon>
        <taxon>Oceanospirillales</taxon>
        <taxon>Halomonadaceae</taxon>
        <taxon>Billgrantia</taxon>
    </lineage>
</organism>
<keyword evidence="1" id="KW-0808">Transferase</keyword>
<accession>A0A1G8QYZ0</accession>
<reference evidence="1 2" key="1">
    <citation type="submission" date="2016-10" db="EMBL/GenBank/DDBJ databases">
        <authorList>
            <person name="de Groot N.N."/>
        </authorList>
    </citation>
    <scope>NUCLEOTIDE SEQUENCE [LARGE SCALE GENOMIC DNA]</scope>
    <source>
        <strain evidence="1 2">CGMCC 1.6133</strain>
    </source>
</reference>
<evidence type="ECO:0000313" key="2">
    <source>
        <dbReference type="Proteomes" id="UP000198525"/>
    </source>
</evidence>
<protein>
    <submittedName>
        <fullName evidence="1">Sulfotransferase family protein</fullName>
    </submittedName>
</protein>